<dbReference type="Gene3D" id="1.10.10.60">
    <property type="entry name" value="Homeodomain-like"/>
    <property type="match status" value="1"/>
</dbReference>
<gene>
    <name evidence="2" type="ORF">C7959_12013</name>
</gene>
<dbReference type="InterPro" id="IPR001005">
    <property type="entry name" value="SANT/Myb"/>
</dbReference>
<dbReference type="CDD" id="cd00167">
    <property type="entry name" value="SANT"/>
    <property type="match status" value="1"/>
</dbReference>
<accession>A0A4R8GSY6</accession>
<name>A0A4R8GSY6_9FIRM</name>
<dbReference type="AlphaFoldDB" id="A0A4R8GSY6"/>
<dbReference type="Pfam" id="PF13921">
    <property type="entry name" value="Myb_DNA-bind_6"/>
    <property type="match status" value="1"/>
</dbReference>
<dbReference type="InterPro" id="IPR009057">
    <property type="entry name" value="Homeodomain-like_sf"/>
</dbReference>
<organism evidence="2 3">
    <name type="scientific">Orenia marismortui</name>
    <dbReference type="NCBI Taxonomy" id="46469"/>
    <lineage>
        <taxon>Bacteria</taxon>
        <taxon>Bacillati</taxon>
        <taxon>Bacillota</taxon>
        <taxon>Clostridia</taxon>
        <taxon>Halanaerobiales</taxon>
        <taxon>Halobacteroidaceae</taxon>
        <taxon>Orenia</taxon>
    </lineage>
</organism>
<dbReference type="SMART" id="SM00717">
    <property type="entry name" value="SANT"/>
    <property type="match status" value="3"/>
</dbReference>
<dbReference type="RefSeq" id="WP_134117461.1">
    <property type="nucleotide sequence ID" value="NZ_SOEG01000020.1"/>
</dbReference>
<evidence type="ECO:0000313" key="2">
    <source>
        <dbReference type="EMBL" id="TDX49119.1"/>
    </source>
</evidence>
<protein>
    <submittedName>
        <fullName evidence="2">Myb-like DNA-binding protein</fullName>
    </submittedName>
</protein>
<dbReference type="EMBL" id="SOEG01000020">
    <property type="protein sequence ID" value="TDX49119.1"/>
    <property type="molecule type" value="Genomic_DNA"/>
</dbReference>
<evidence type="ECO:0000259" key="1">
    <source>
        <dbReference type="PROSITE" id="PS50090"/>
    </source>
</evidence>
<proteinExistence type="predicted"/>
<dbReference type="SUPFAM" id="SSF46689">
    <property type="entry name" value="Homeodomain-like"/>
    <property type="match status" value="1"/>
</dbReference>
<dbReference type="GO" id="GO:0003677">
    <property type="term" value="F:DNA binding"/>
    <property type="evidence" value="ECO:0007669"/>
    <property type="project" value="UniProtKB-KW"/>
</dbReference>
<keyword evidence="2" id="KW-0238">DNA-binding</keyword>
<feature type="domain" description="Myb-like" evidence="1">
    <location>
        <begin position="39"/>
        <end position="82"/>
    </location>
</feature>
<dbReference type="Proteomes" id="UP000295832">
    <property type="component" value="Unassembled WGS sequence"/>
</dbReference>
<comment type="caution">
    <text evidence="2">The sequence shown here is derived from an EMBL/GenBank/DDBJ whole genome shotgun (WGS) entry which is preliminary data.</text>
</comment>
<sequence>MRWTKKEVEKLKEIYFKDKELLCQEFNRSWPAIQTKINRLGLRRAKWTEKEEKRITMLYPNSTWDKIQKELPGRSKDNIMAKAFQLGVRREKNYWSELEIIKLRKNYRKDKEFLCKEFNRSWDAIITQINRLGLNRNVWSKEEQEKLIELYPKSTWEKIERAFPNRTNRSIRAKARRLGIKREVSYYKCSPKPTNRSGQWSDEEIKLLKENYMEASKENILKMLPKRTWKAISSKAFDLKLSRV</sequence>
<keyword evidence="3" id="KW-1185">Reference proteome</keyword>
<reference evidence="2 3" key="1">
    <citation type="submission" date="2019-03" db="EMBL/GenBank/DDBJ databases">
        <title>Subsurface microbial communities from deep shales in Ohio and West Virginia, USA.</title>
        <authorList>
            <person name="Wrighton K."/>
        </authorList>
    </citation>
    <scope>NUCLEOTIDE SEQUENCE [LARGE SCALE GENOMIC DNA]</scope>
    <source>
        <strain evidence="2 3">MSL 6dP</strain>
    </source>
</reference>
<evidence type="ECO:0000313" key="3">
    <source>
        <dbReference type="Proteomes" id="UP000295832"/>
    </source>
</evidence>
<feature type="domain" description="Myb-like" evidence="1">
    <location>
        <begin position="131"/>
        <end position="179"/>
    </location>
</feature>
<dbReference type="PROSITE" id="PS50090">
    <property type="entry name" value="MYB_LIKE"/>
    <property type="match status" value="2"/>
</dbReference>